<dbReference type="GO" id="GO:0016705">
    <property type="term" value="F:oxidoreductase activity, acting on paired donors, with incorporation or reduction of molecular oxygen"/>
    <property type="evidence" value="ECO:0007669"/>
    <property type="project" value="InterPro"/>
</dbReference>
<dbReference type="InterPro" id="IPR020020">
    <property type="entry name" value="Luciferase-type_oxidoreductase"/>
</dbReference>
<dbReference type="NCBIfam" id="TIGR03571">
    <property type="entry name" value="lucif_BA3436"/>
    <property type="match status" value="1"/>
</dbReference>
<dbReference type="InterPro" id="IPR011251">
    <property type="entry name" value="Luciferase-like_dom"/>
</dbReference>
<evidence type="ECO:0000256" key="3">
    <source>
        <dbReference type="ARBA" id="ARBA00023002"/>
    </source>
</evidence>
<keyword evidence="2" id="KW-0288">FMN</keyword>
<dbReference type="Gene3D" id="3.20.20.30">
    <property type="entry name" value="Luciferase-like domain"/>
    <property type="match status" value="1"/>
</dbReference>
<proteinExistence type="predicted"/>
<name>A0A1V3IWI8_9PAST</name>
<comment type="caution">
    <text evidence="6">The sequence shown here is derived from an EMBL/GenBank/DDBJ whole genome shotgun (WGS) entry which is preliminary data.</text>
</comment>
<dbReference type="PANTHER" id="PTHR30011:SF16">
    <property type="entry name" value="C2H2 FINGER DOMAIN TRANSCRIPTION FACTOR (EUROFUNG)-RELATED"/>
    <property type="match status" value="1"/>
</dbReference>
<sequence>MVLPTALSTHNGFSRVFKRGELTVGLIAPFKGYPNSPSPTLEDLGETAVLADKLGFAALWIRDVPFYDPNFGDVGQALDPMVTMGYLAAKTEKIALGTAGLVSPLREPIHIAKAAVSTNVLTNDRFILGLSSGDRPIEYPAFKADFSNRAERFRESWEMIQTLISQKFPHFMGKHYGSLHGDIDLVPKAKQRLPMVAIGRARQELDWLANTADAWIWHGVNPNDTARIVQTLAELNQDGNWRPFGYANFVELSENRNQSAKLYNNIYLQGGSKGLLEFWQEQKEQGLVHVTVNLKPTSRPASEVLQELAEDVLAKL</sequence>
<dbReference type="EMBL" id="MLHK01000019">
    <property type="protein sequence ID" value="OOF46306.1"/>
    <property type="molecule type" value="Genomic_DNA"/>
</dbReference>
<evidence type="ECO:0000256" key="2">
    <source>
        <dbReference type="ARBA" id="ARBA00022643"/>
    </source>
</evidence>
<evidence type="ECO:0000256" key="1">
    <source>
        <dbReference type="ARBA" id="ARBA00022630"/>
    </source>
</evidence>
<dbReference type="InterPro" id="IPR036661">
    <property type="entry name" value="Luciferase-like_sf"/>
</dbReference>
<dbReference type="GO" id="GO:0004497">
    <property type="term" value="F:monooxygenase activity"/>
    <property type="evidence" value="ECO:0007669"/>
    <property type="project" value="UniProtKB-KW"/>
</dbReference>
<organism evidence="6 7">
    <name type="scientific">Rodentibacter trehalosifermentans</name>
    <dbReference type="NCBI Taxonomy" id="1908263"/>
    <lineage>
        <taxon>Bacteria</taxon>
        <taxon>Pseudomonadati</taxon>
        <taxon>Pseudomonadota</taxon>
        <taxon>Gammaproteobacteria</taxon>
        <taxon>Pasteurellales</taxon>
        <taxon>Pasteurellaceae</taxon>
        <taxon>Rodentibacter</taxon>
    </lineage>
</organism>
<dbReference type="PANTHER" id="PTHR30011">
    <property type="entry name" value="ALKANESULFONATE MONOOXYGENASE-RELATED"/>
    <property type="match status" value="1"/>
</dbReference>
<dbReference type="InterPro" id="IPR051260">
    <property type="entry name" value="Diverse_substr_monoxygenases"/>
</dbReference>
<evidence type="ECO:0000256" key="4">
    <source>
        <dbReference type="ARBA" id="ARBA00023033"/>
    </source>
</evidence>
<keyword evidence="4" id="KW-0503">Monooxygenase</keyword>
<evidence type="ECO:0000259" key="5">
    <source>
        <dbReference type="Pfam" id="PF00296"/>
    </source>
</evidence>
<gene>
    <name evidence="6" type="ORF">BKK51_03190</name>
</gene>
<reference evidence="6 7" key="1">
    <citation type="submission" date="2016-10" db="EMBL/GenBank/DDBJ databases">
        <title>Rodentibacter gen. nov. and new species.</title>
        <authorList>
            <person name="Christensen H."/>
        </authorList>
    </citation>
    <scope>NUCLEOTIDE SEQUENCE [LARGE SCALE GENOMIC DNA]</scope>
    <source>
        <strain evidence="6 7">H1983213011</strain>
    </source>
</reference>
<evidence type="ECO:0000313" key="7">
    <source>
        <dbReference type="Proteomes" id="UP000188728"/>
    </source>
</evidence>
<dbReference type="AlphaFoldDB" id="A0A1V3IWI8"/>
<protein>
    <submittedName>
        <fullName evidence="6">LLM class oxidoreductase</fullName>
    </submittedName>
</protein>
<keyword evidence="1" id="KW-0285">Flavoprotein</keyword>
<dbReference type="Pfam" id="PF00296">
    <property type="entry name" value="Bac_luciferase"/>
    <property type="match status" value="1"/>
</dbReference>
<dbReference type="Proteomes" id="UP000188728">
    <property type="component" value="Unassembled WGS sequence"/>
</dbReference>
<accession>A0A1V3IWI8</accession>
<evidence type="ECO:0000313" key="6">
    <source>
        <dbReference type="EMBL" id="OOF46306.1"/>
    </source>
</evidence>
<keyword evidence="3" id="KW-0560">Oxidoreductase</keyword>
<dbReference type="SUPFAM" id="SSF51679">
    <property type="entry name" value="Bacterial luciferase-like"/>
    <property type="match status" value="1"/>
</dbReference>
<feature type="domain" description="Luciferase-like" evidence="5">
    <location>
        <begin position="27"/>
        <end position="234"/>
    </location>
</feature>